<evidence type="ECO:0000313" key="2">
    <source>
        <dbReference type="Proteomes" id="UP000253729"/>
    </source>
</evidence>
<gene>
    <name evidence="1" type="ORF">BDQ94DRAFT_8520</name>
</gene>
<dbReference type="AlphaFoldDB" id="A0A3F3QKV0"/>
<organism evidence="1 2">
    <name type="scientific">Aspergillus welwitschiae</name>
    <dbReference type="NCBI Taxonomy" id="1341132"/>
    <lineage>
        <taxon>Eukaryota</taxon>
        <taxon>Fungi</taxon>
        <taxon>Dikarya</taxon>
        <taxon>Ascomycota</taxon>
        <taxon>Pezizomycotina</taxon>
        <taxon>Eurotiomycetes</taxon>
        <taxon>Eurotiomycetidae</taxon>
        <taxon>Eurotiales</taxon>
        <taxon>Aspergillaceae</taxon>
        <taxon>Aspergillus</taxon>
        <taxon>Aspergillus subgen. Circumdati</taxon>
    </lineage>
</organism>
<dbReference type="RefSeq" id="XP_026632789.1">
    <property type="nucleotide sequence ID" value="XM_026776686.1"/>
</dbReference>
<reference evidence="1 2" key="1">
    <citation type="submission" date="2018-07" db="EMBL/GenBank/DDBJ databases">
        <title>The genomes of Aspergillus section Nigri reveals drivers in fungal speciation.</title>
        <authorList>
            <consortium name="DOE Joint Genome Institute"/>
            <person name="Vesth T.C."/>
            <person name="Nybo J."/>
            <person name="Theobald S."/>
            <person name="Brandl J."/>
            <person name="Frisvad J.C."/>
            <person name="Nielsen K.F."/>
            <person name="Lyhne E.K."/>
            <person name="Kogle M.E."/>
            <person name="Kuo A."/>
            <person name="Riley R."/>
            <person name="Clum A."/>
            <person name="Nolan M."/>
            <person name="Lipzen A."/>
            <person name="Salamov A."/>
            <person name="Henrissat B."/>
            <person name="Wiebenga A."/>
            <person name="De vries R.P."/>
            <person name="Grigoriev I.V."/>
            <person name="Mortensen U.H."/>
            <person name="Andersen M.R."/>
            <person name="Baker S.E."/>
        </authorList>
    </citation>
    <scope>NUCLEOTIDE SEQUENCE [LARGE SCALE GENOMIC DNA]</scope>
    <source>
        <strain evidence="1 2">CBS 139.54b</strain>
    </source>
</reference>
<name>A0A3F3QKV0_9EURO</name>
<sequence length="53" mass="5709">MREAVPGMYSWQLVASVVTPSYSYPTAQCAVSCAWTGEKLYLVSACTNLMGSV</sequence>
<dbReference type="EMBL" id="KZ852032">
    <property type="protein sequence ID" value="RDH39767.1"/>
    <property type="molecule type" value="Genomic_DNA"/>
</dbReference>
<keyword evidence="2" id="KW-1185">Reference proteome</keyword>
<evidence type="ECO:0000313" key="1">
    <source>
        <dbReference type="EMBL" id="RDH39767.1"/>
    </source>
</evidence>
<protein>
    <submittedName>
        <fullName evidence="1">Uncharacterized protein</fullName>
    </submittedName>
</protein>
<dbReference type="Proteomes" id="UP000253729">
    <property type="component" value="Unassembled WGS sequence"/>
</dbReference>
<proteinExistence type="predicted"/>
<accession>A0A3F3QKV0</accession>
<dbReference type="GeneID" id="38145042"/>